<dbReference type="SUPFAM" id="SSF55781">
    <property type="entry name" value="GAF domain-like"/>
    <property type="match status" value="1"/>
</dbReference>
<protein>
    <recommendedName>
        <fullName evidence="3">GAF domain-containing protein</fullName>
    </recommendedName>
</protein>
<sequence>MDDDTDGDRGGHRQPHPLAGLGELSQWMEVCTDLVAADGAAVVFAVPRDPDTHHVLCATDTTAEKIADVFYVHGSGPHRAAMVTDVPHAVTVADLRHRRRWPLLVTELDALGVGWVQAYPVGPSGSVVGTVQLYRRHVLGAVRRSDAGDEFVTALARALGTGEIADEVLTVPPDPIADGGTVNIAIGILAARHALTVGAASALLRAGAYAGQRSSAEEALRVIDSLGTGEPW</sequence>
<evidence type="ECO:0000313" key="2">
    <source>
        <dbReference type="Proteomes" id="UP000703038"/>
    </source>
</evidence>
<dbReference type="Proteomes" id="UP000703038">
    <property type="component" value="Unassembled WGS sequence"/>
</dbReference>
<dbReference type="EMBL" id="JAFBBK010000001">
    <property type="protein sequence ID" value="MBM7417345.1"/>
    <property type="molecule type" value="Genomic_DNA"/>
</dbReference>
<name>A0ABS2KZH3_9NOCA</name>
<proteinExistence type="predicted"/>
<reference evidence="1 2" key="1">
    <citation type="submission" date="2021-01" db="EMBL/GenBank/DDBJ databases">
        <title>Genomics of switchgrass bacterial isolates.</title>
        <authorList>
            <person name="Shade A."/>
        </authorList>
    </citation>
    <scope>NUCLEOTIDE SEQUENCE [LARGE SCALE GENOMIC DNA]</scope>
    <source>
        <strain evidence="1 2">PvP111</strain>
    </source>
</reference>
<comment type="caution">
    <text evidence="1">The sequence shown here is derived from an EMBL/GenBank/DDBJ whole genome shotgun (WGS) entry which is preliminary data.</text>
</comment>
<evidence type="ECO:0000313" key="1">
    <source>
        <dbReference type="EMBL" id="MBM7417345.1"/>
    </source>
</evidence>
<accession>A0ABS2KZH3</accession>
<dbReference type="RefSeq" id="WP_204869971.1">
    <property type="nucleotide sequence ID" value="NZ_JAFBBK010000001.1"/>
</dbReference>
<keyword evidence="2" id="KW-1185">Reference proteome</keyword>
<gene>
    <name evidence="1" type="ORF">JOE42_004078</name>
</gene>
<evidence type="ECO:0008006" key="3">
    <source>
        <dbReference type="Google" id="ProtNLM"/>
    </source>
</evidence>
<organism evidence="1 2">
    <name type="scientific">Rhodococcoides corynebacterioides</name>
    <dbReference type="NCBI Taxonomy" id="53972"/>
    <lineage>
        <taxon>Bacteria</taxon>
        <taxon>Bacillati</taxon>
        <taxon>Actinomycetota</taxon>
        <taxon>Actinomycetes</taxon>
        <taxon>Mycobacteriales</taxon>
        <taxon>Nocardiaceae</taxon>
        <taxon>Rhodococcoides</taxon>
    </lineage>
</organism>